<reference evidence="1 2" key="1">
    <citation type="submission" date="2016-06" db="EMBL/GenBank/DDBJ databases">
        <authorList>
            <consortium name="Pathogen Informatics"/>
        </authorList>
    </citation>
    <scope>NUCLEOTIDE SEQUENCE [LARGE SCALE GENOMIC DNA]</scope>
    <source>
        <strain evidence="1">PocGH01</strain>
    </source>
</reference>
<gene>
    <name evidence="1" type="primary">PocGH01_00093100</name>
    <name evidence="1" type="ORF">POCGH01_00093100</name>
</gene>
<keyword evidence="2" id="KW-1185">Reference proteome</keyword>
<dbReference type="Proteomes" id="UP000242942">
    <property type="component" value="Unassembled WGS sequence"/>
</dbReference>
<proteinExistence type="predicted"/>
<protein>
    <submittedName>
        <fullName evidence="1">PIR protein</fullName>
    </submittedName>
</protein>
<evidence type="ECO:0000313" key="1">
    <source>
        <dbReference type="EMBL" id="SBT83109.1"/>
    </source>
</evidence>
<name>A0A1D3JBV3_PLAOA</name>
<organism evidence="1 2">
    <name type="scientific">Plasmodium ovale</name>
    <name type="common">malaria parasite P. ovale</name>
    <dbReference type="NCBI Taxonomy" id="36330"/>
    <lineage>
        <taxon>Eukaryota</taxon>
        <taxon>Sar</taxon>
        <taxon>Alveolata</taxon>
        <taxon>Apicomplexa</taxon>
        <taxon>Aconoidasida</taxon>
        <taxon>Haemosporida</taxon>
        <taxon>Plasmodiidae</taxon>
        <taxon>Plasmodium</taxon>
        <taxon>Plasmodium (Plasmodium)</taxon>
    </lineage>
</organism>
<sequence length="326" mass="39015">MSANFFRLLLYINNEIFLDSNDNTLPSSVFDTEFTKSFNLKLIEDVAFGSNSLTDLSAWYEKFTEKFLHYYITESNRWPLYIRKKRCEDLNYWINYIIDLLQQIKKMYGRKRGSHIHIGFIANVKEQIKNLFTEPLHFQCKRDERDYTNEITLRKKLSDYCENRDHLFMTTRNDKNCEKLSEFINRKYNCFFNEDTCIIDDYPRENNLLDISSNCSFYNILSTFPYLTCDKYREKYRIQSIPYCPNRHKIDDDISFESPVVGGDYVTELLQNIAFYTCLILLGVKCKIKKYRDEPTQELHENLSGYLFLSKGNDEHLIAYNPIQMH</sequence>
<dbReference type="AlphaFoldDB" id="A0A1D3JBV3"/>
<evidence type="ECO:0000313" key="2">
    <source>
        <dbReference type="Proteomes" id="UP000242942"/>
    </source>
</evidence>
<dbReference type="VEuPathDB" id="PlasmoDB:PocGH01_00093100"/>
<dbReference type="OrthoDB" id="382903at2759"/>
<dbReference type="VEuPathDB" id="PlasmoDB:POWCR01_000065800"/>
<dbReference type="EMBL" id="FLRI01000040">
    <property type="protein sequence ID" value="SBT83109.1"/>
    <property type="molecule type" value="Genomic_DNA"/>
</dbReference>
<accession>A0A1D3JBV3</accession>